<dbReference type="SUPFAM" id="SSF47473">
    <property type="entry name" value="EF-hand"/>
    <property type="match status" value="1"/>
</dbReference>
<organism evidence="3 4">
    <name type="scientific">Rhodophyticola porphyridii</name>
    <dbReference type="NCBI Taxonomy" id="1852017"/>
    <lineage>
        <taxon>Bacteria</taxon>
        <taxon>Pseudomonadati</taxon>
        <taxon>Pseudomonadota</taxon>
        <taxon>Alphaproteobacteria</taxon>
        <taxon>Rhodobacterales</taxon>
        <taxon>Roseobacteraceae</taxon>
        <taxon>Rhodophyticola</taxon>
    </lineage>
</organism>
<dbReference type="EMBL" id="RCNT01000002">
    <property type="protein sequence ID" value="RMA43099.1"/>
    <property type="molecule type" value="Genomic_DNA"/>
</dbReference>
<dbReference type="InterPro" id="IPR002048">
    <property type="entry name" value="EF_hand_dom"/>
</dbReference>
<accession>A0A3L9Y2S0</accession>
<dbReference type="GO" id="GO:0005509">
    <property type="term" value="F:calcium ion binding"/>
    <property type="evidence" value="ECO:0007669"/>
    <property type="project" value="InterPro"/>
</dbReference>
<evidence type="ECO:0000313" key="4">
    <source>
        <dbReference type="Proteomes" id="UP000281343"/>
    </source>
</evidence>
<comment type="caution">
    <text evidence="3">The sequence shown here is derived from an EMBL/GenBank/DDBJ whole genome shotgun (WGS) entry which is preliminary data.</text>
</comment>
<keyword evidence="4" id="KW-1185">Reference proteome</keyword>
<protein>
    <recommendedName>
        <fullName evidence="2">EF-hand domain-containing protein</fullName>
    </recommendedName>
</protein>
<keyword evidence="1" id="KW-0732">Signal</keyword>
<evidence type="ECO:0000313" key="3">
    <source>
        <dbReference type="EMBL" id="RMA43099.1"/>
    </source>
</evidence>
<dbReference type="Proteomes" id="UP000281343">
    <property type="component" value="Unassembled WGS sequence"/>
</dbReference>
<evidence type="ECO:0000256" key="1">
    <source>
        <dbReference type="SAM" id="SignalP"/>
    </source>
</evidence>
<feature type="signal peptide" evidence="1">
    <location>
        <begin position="1"/>
        <end position="21"/>
    </location>
</feature>
<sequence length="78" mass="8043">MKTVVSTVALIAALTAAPAFAETMVSDTDGDGLYSLEEVQAAMEDVTEEMFAAADTDGDGFLSEDELTAAEEAGTFDA</sequence>
<dbReference type="OrthoDB" id="5470953at2"/>
<dbReference type="PROSITE" id="PS50222">
    <property type="entry name" value="EF_HAND_2"/>
    <property type="match status" value="1"/>
</dbReference>
<dbReference type="AlphaFoldDB" id="A0A3L9Y2S0"/>
<reference evidence="3 4" key="1">
    <citation type="submission" date="2018-10" db="EMBL/GenBank/DDBJ databases">
        <authorList>
            <person name="Jung H.S."/>
            <person name="Jeon C.O."/>
        </authorList>
    </citation>
    <scope>NUCLEOTIDE SEQUENCE [LARGE SCALE GENOMIC DNA]</scope>
    <source>
        <strain evidence="3 4">MA-7-27</strain>
    </source>
</reference>
<name>A0A3L9Y2S0_9RHOB</name>
<proteinExistence type="predicted"/>
<feature type="chain" id="PRO_5017975417" description="EF-hand domain-containing protein" evidence="1">
    <location>
        <begin position="22"/>
        <end position="78"/>
    </location>
</feature>
<gene>
    <name evidence="3" type="ORF">D9R08_05565</name>
</gene>
<dbReference type="PROSITE" id="PS00018">
    <property type="entry name" value="EF_HAND_1"/>
    <property type="match status" value="1"/>
</dbReference>
<dbReference type="InterPro" id="IPR011992">
    <property type="entry name" value="EF-hand-dom_pair"/>
</dbReference>
<dbReference type="RefSeq" id="WP_121897034.1">
    <property type="nucleotide sequence ID" value="NZ_RCNT01000002.1"/>
</dbReference>
<feature type="domain" description="EF-hand" evidence="2">
    <location>
        <begin position="42"/>
        <end position="77"/>
    </location>
</feature>
<dbReference type="Pfam" id="PF00036">
    <property type="entry name" value="EF-hand_1"/>
    <property type="match status" value="1"/>
</dbReference>
<dbReference type="Gene3D" id="1.10.238.10">
    <property type="entry name" value="EF-hand"/>
    <property type="match status" value="1"/>
</dbReference>
<evidence type="ECO:0000259" key="2">
    <source>
        <dbReference type="PROSITE" id="PS50222"/>
    </source>
</evidence>
<dbReference type="InterPro" id="IPR018247">
    <property type="entry name" value="EF_Hand_1_Ca_BS"/>
</dbReference>